<dbReference type="Proteomes" id="UP000238362">
    <property type="component" value="Unassembled WGS sequence"/>
</dbReference>
<evidence type="ECO:0000313" key="2">
    <source>
        <dbReference type="Proteomes" id="UP000238362"/>
    </source>
</evidence>
<keyword evidence="2" id="KW-1185">Reference proteome</keyword>
<evidence type="ECO:0000313" key="1">
    <source>
        <dbReference type="EMBL" id="PRX47569.1"/>
    </source>
</evidence>
<dbReference type="Pfam" id="PF13671">
    <property type="entry name" value="AAA_33"/>
    <property type="match status" value="1"/>
</dbReference>
<protein>
    <submittedName>
        <fullName evidence="1">Putative kinase</fullName>
    </submittedName>
</protein>
<keyword evidence="1" id="KW-0808">Transferase</keyword>
<reference evidence="1 2" key="1">
    <citation type="submission" date="2018-03" db="EMBL/GenBank/DDBJ databases">
        <title>Genomic Encyclopedia of Type Strains, Phase III (KMG-III): the genomes of soil and plant-associated and newly described type strains.</title>
        <authorList>
            <person name="Whitman W."/>
        </authorList>
    </citation>
    <scope>NUCLEOTIDE SEQUENCE [LARGE SCALE GENOMIC DNA]</scope>
    <source>
        <strain evidence="1 2">CGMCC 4.7125</strain>
    </source>
</reference>
<sequence>MLISVGGLPATGKSAVARLLATELPAAYVRIDSIETAIGRSEGRFARTNGWELPPGYAVGYDIAADQLRVGLDVVADSVNPVRASRDAWRETGHTAGAQVLEVEIVCTDVEEHRRRVEERVVDIAGLVKPTWEQITNREYDPWDRDRIVIDTSTLSIEESARRIRDAVGR</sequence>
<proteinExistence type="predicted"/>
<organism evidence="1 2">
    <name type="scientific">Prauserella shujinwangii</name>
    <dbReference type="NCBI Taxonomy" id="1453103"/>
    <lineage>
        <taxon>Bacteria</taxon>
        <taxon>Bacillati</taxon>
        <taxon>Actinomycetota</taxon>
        <taxon>Actinomycetes</taxon>
        <taxon>Pseudonocardiales</taxon>
        <taxon>Pseudonocardiaceae</taxon>
        <taxon>Prauserella</taxon>
    </lineage>
</organism>
<dbReference type="InterPro" id="IPR027417">
    <property type="entry name" value="P-loop_NTPase"/>
</dbReference>
<dbReference type="PANTHER" id="PTHR37807:SF3">
    <property type="entry name" value="OS07G0160300 PROTEIN"/>
    <property type="match status" value="1"/>
</dbReference>
<dbReference type="GO" id="GO:0016301">
    <property type="term" value="F:kinase activity"/>
    <property type="evidence" value="ECO:0007669"/>
    <property type="project" value="UniProtKB-KW"/>
</dbReference>
<dbReference type="AlphaFoldDB" id="A0A2T0LUW5"/>
<comment type="caution">
    <text evidence="1">The sequence shown here is derived from an EMBL/GenBank/DDBJ whole genome shotgun (WGS) entry which is preliminary data.</text>
</comment>
<accession>A0A2T0LUW5</accession>
<dbReference type="EMBL" id="PVNH01000005">
    <property type="protein sequence ID" value="PRX47569.1"/>
    <property type="molecule type" value="Genomic_DNA"/>
</dbReference>
<dbReference type="SUPFAM" id="SSF52540">
    <property type="entry name" value="P-loop containing nucleoside triphosphate hydrolases"/>
    <property type="match status" value="1"/>
</dbReference>
<dbReference type="PANTHER" id="PTHR37807">
    <property type="entry name" value="OS07G0160300 PROTEIN"/>
    <property type="match status" value="1"/>
</dbReference>
<name>A0A2T0LUW5_9PSEU</name>
<gene>
    <name evidence="1" type="ORF">B0I33_105148</name>
</gene>
<keyword evidence="1" id="KW-0418">Kinase</keyword>
<dbReference type="Gene3D" id="3.40.50.300">
    <property type="entry name" value="P-loop containing nucleotide triphosphate hydrolases"/>
    <property type="match status" value="1"/>
</dbReference>